<dbReference type="InterPro" id="IPR006206">
    <property type="entry name" value="Mevalonate/galactokinase"/>
</dbReference>
<keyword evidence="4" id="KW-0418">Kinase</keyword>
<dbReference type="PRINTS" id="PR00473">
    <property type="entry name" value="GALCTOKINASE"/>
</dbReference>
<evidence type="ECO:0000256" key="4">
    <source>
        <dbReference type="ARBA" id="ARBA00022777"/>
    </source>
</evidence>
<dbReference type="PIRSF" id="PIRSF000530">
    <property type="entry name" value="Galactokinase"/>
    <property type="match status" value="1"/>
</dbReference>
<reference evidence="10" key="2">
    <citation type="submission" date="2018-07" db="EMBL/GenBank/DDBJ databases">
        <authorList>
            <person name="Quirk P.G."/>
            <person name="Krulwich T.A."/>
        </authorList>
    </citation>
    <scope>NUCLEOTIDE SEQUENCE</scope>
</reference>
<dbReference type="AlphaFoldDB" id="A0A336LBR4"/>
<organism evidence="9">
    <name type="scientific">Culicoides sonorensis</name>
    <name type="common">Biting midge</name>
    <dbReference type="NCBI Taxonomy" id="179676"/>
    <lineage>
        <taxon>Eukaryota</taxon>
        <taxon>Metazoa</taxon>
        <taxon>Ecdysozoa</taxon>
        <taxon>Arthropoda</taxon>
        <taxon>Hexapoda</taxon>
        <taxon>Insecta</taxon>
        <taxon>Pterygota</taxon>
        <taxon>Neoptera</taxon>
        <taxon>Endopterygota</taxon>
        <taxon>Diptera</taxon>
        <taxon>Nematocera</taxon>
        <taxon>Chironomoidea</taxon>
        <taxon>Ceratopogonidae</taxon>
        <taxon>Ceratopogoninae</taxon>
        <taxon>Culicoides</taxon>
        <taxon>Monoculicoides</taxon>
    </lineage>
</organism>
<dbReference type="Pfam" id="PF08544">
    <property type="entry name" value="GHMP_kinases_C"/>
    <property type="match status" value="1"/>
</dbReference>
<dbReference type="VEuPathDB" id="VectorBase:CSON008295"/>
<feature type="domain" description="GHMP kinase N-terminal" evidence="6">
    <location>
        <begin position="126"/>
        <end position="211"/>
    </location>
</feature>
<dbReference type="InterPro" id="IPR006203">
    <property type="entry name" value="GHMP_knse_ATP-bd_CS"/>
</dbReference>
<dbReference type="PRINTS" id="PR00959">
    <property type="entry name" value="MEVGALKINASE"/>
</dbReference>
<dbReference type="InterPro" id="IPR019741">
    <property type="entry name" value="Galactokinase_CS"/>
</dbReference>
<feature type="domain" description="Galactokinase N-terminal" evidence="8">
    <location>
        <begin position="32"/>
        <end position="80"/>
    </location>
</feature>
<evidence type="ECO:0000259" key="8">
    <source>
        <dbReference type="Pfam" id="PF10509"/>
    </source>
</evidence>
<dbReference type="GO" id="GO:0006012">
    <property type="term" value="P:galactose metabolic process"/>
    <property type="evidence" value="ECO:0007669"/>
    <property type="project" value="InterPro"/>
</dbReference>
<dbReference type="Pfam" id="PF10509">
    <property type="entry name" value="GalKase_gal_bdg"/>
    <property type="match status" value="1"/>
</dbReference>
<dbReference type="GO" id="GO:0005524">
    <property type="term" value="F:ATP binding"/>
    <property type="evidence" value="ECO:0007669"/>
    <property type="project" value="UniProtKB-KW"/>
</dbReference>
<dbReference type="SUPFAM" id="SSF55060">
    <property type="entry name" value="GHMP Kinase, C-terminal domain"/>
    <property type="match status" value="1"/>
</dbReference>
<dbReference type="InterPro" id="IPR036554">
    <property type="entry name" value="GHMP_kinase_C_sf"/>
</dbReference>
<dbReference type="InterPro" id="IPR000705">
    <property type="entry name" value="Galactokinase"/>
</dbReference>
<evidence type="ECO:0000256" key="5">
    <source>
        <dbReference type="ARBA" id="ARBA00022840"/>
    </source>
</evidence>
<name>A0A336LBR4_CULSO</name>
<proteinExistence type="inferred from homology"/>
<dbReference type="InterPro" id="IPR019539">
    <property type="entry name" value="GalKase_N"/>
</dbReference>
<evidence type="ECO:0000313" key="9">
    <source>
        <dbReference type="EMBL" id="SSX15266.1"/>
    </source>
</evidence>
<dbReference type="GO" id="GO:0005829">
    <property type="term" value="C:cytosol"/>
    <property type="evidence" value="ECO:0007669"/>
    <property type="project" value="TreeGrafter"/>
</dbReference>
<dbReference type="PROSITE" id="PS00106">
    <property type="entry name" value="GALACTOKINASE"/>
    <property type="match status" value="1"/>
</dbReference>
<reference evidence="9" key="1">
    <citation type="submission" date="2018-04" db="EMBL/GenBank/DDBJ databases">
        <authorList>
            <person name="Go L.Y."/>
            <person name="Mitchell J.A."/>
        </authorList>
    </citation>
    <scope>NUCLEOTIDE SEQUENCE</scope>
    <source>
        <tissue evidence="9">Whole organism</tissue>
    </source>
</reference>
<dbReference type="InterPro" id="IPR014721">
    <property type="entry name" value="Ribsml_uS5_D2-typ_fold_subgr"/>
</dbReference>
<dbReference type="NCBIfam" id="TIGR00131">
    <property type="entry name" value="gal_kin"/>
    <property type="match status" value="1"/>
</dbReference>
<dbReference type="Gene3D" id="3.30.230.10">
    <property type="match status" value="1"/>
</dbReference>
<feature type="domain" description="GHMP kinase C-terminal" evidence="7">
    <location>
        <begin position="366"/>
        <end position="443"/>
    </location>
</feature>
<keyword evidence="2" id="KW-0808">Transferase</keyword>
<dbReference type="PANTHER" id="PTHR10457:SF7">
    <property type="entry name" value="GALACTOKINASE-RELATED"/>
    <property type="match status" value="1"/>
</dbReference>
<evidence type="ECO:0000259" key="7">
    <source>
        <dbReference type="Pfam" id="PF08544"/>
    </source>
</evidence>
<dbReference type="InterPro" id="IPR020568">
    <property type="entry name" value="Ribosomal_Su5_D2-typ_SF"/>
</dbReference>
<dbReference type="PANTHER" id="PTHR10457">
    <property type="entry name" value="MEVALONATE KINASE/GALACTOKINASE"/>
    <property type="match status" value="1"/>
</dbReference>
<dbReference type="OMA" id="GFHDTYF"/>
<dbReference type="InterPro" id="IPR006204">
    <property type="entry name" value="GHMP_kinase_N_dom"/>
</dbReference>
<accession>A0A336LBR4</accession>
<protein>
    <submittedName>
        <fullName evidence="9">CSON008295 protein</fullName>
    </submittedName>
</protein>
<dbReference type="Gene3D" id="3.30.70.3170">
    <property type="match status" value="1"/>
</dbReference>
<dbReference type="EMBL" id="UFQT01003147">
    <property type="protein sequence ID" value="SSX34641.1"/>
    <property type="molecule type" value="Genomic_DNA"/>
</dbReference>
<dbReference type="EMBL" id="UFQS01003147">
    <property type="protein sequence ID" value="SSX15266.1"/>
    <property type="molecule type" value="Genomic_DNA"/>
</dbReference>
<keyword evidence="5" id="KW-0067">ATP-binding</keyword>
<dbReference type="PROSITE" id="PS00627">
    <property type="entry name" value="GHMP_KINASES_ATP"/>
    <property type="match status" value="1"/>
</dbReference>
<dbReference type="Gene3D" id="1.20.1440.340">
    <property type="match status" value="1"/>
</dbReference>
<gene>
    <name evidence="9" type="primary">CSON008295</name>
</gene>
<keyword evidence="3" id="KW-0547">Nucleotide-binding</keyword>
<dbReference type="GO" id="GO:0004335">
    <property type="term" value="F:galactokinase activity"/>
    <property type="evidence" value="ECO:0007669"/>
    <property type="project" value="InterPro"/>
</dbReference>
<evidence type="ECO:0000259" key="6">
    <source>
        <dbReference type="Pfam" id="PF00288"/>
    </source>
</evidence>
<evidence type="ECO:0000313" key="10">
    <source>
        <dbReference type="EMBL" id="SSX34641.1"/>
    </source>
</evidence>
<dbReference type="Pfam" id="PF00288">
    <property type="entry name" value="GHMP_kinases_N"/>
    <property type="match status" value="1"/>
</dbReference>
<evidence type="ECO:0000256" key="2">
    <source>
        <dbReference type="ARBA" id="ARBA00022679"/>
    </source>
</evidence>
<evidence type="ECO:0000256" key="1">
    <source>
        <dbReference type="ARBA" id="ARBA00006566"/>
    </source>
</evidence>
<dbReference type="InterPro" id="IPR013750">
    <property type="entry name" value="GHMP_kinase_C_dom"/>
</dbReference>
<comment type="similarity">
    <text evidence="1">Belongs to the GHMP kinase family. GalK subfamily.</text>
</comment>
<evidence type="ECO:0000256" key="3">
    <source>
        <dbReference type="ARBA" id="ARBA00022741"/>
    </source>
</evidence>
<sequence length="478" mass="53523">MSKTESDTYVPTTKLSSDSNLDVKRIEELKNAFKAEYLTEPTFIVRVPGRVNIIGEHIDYCGYPVLPMAIQQNILLAVSPSTDNILYLKNTNPKYRSYKTSINEINIEVPESGGPAWYSYFLCGIKGIFEHMNEMGDDISSQKGFLVMLSGNVPPAAGLSSSSALVCAAVLCSAFIFDIPLHKQKLATIAAQCERYIGTQGGGMDQAIAFLAEHGTAQYIEWNPLTATPISLPENAIFVIANSLTEANKAASHDFNQRVVECRLGCKFIAKKLNLPWRQIDRFATLQKHLNCTLTDMIKYANSLLTHSSYVFDELLTVFEIDENDFRKNLLTHNTQHLEHFKLRQRALHVLEEAQRVEKFRENAVNSSSIQSLAQLMNESHTSLDTYYECSHENLNKLVDIGKECVENIGIRLTGAGWGGCVVALCDSITACESFINAAKQKYYSKQLNNNLIKEKELNFDDVLFMTSPQRGAEIFIL</sequence>
<dbReference type="SUPFAM" id="SSF54211">
    <property type="entry name" value="Ribosomal protein S5 domain 2-like"/>
    <property type="match status" value="1"/>
</dbReference>